<sequence length="197" mass="19206">MIALVGALPFLSACEPLDSGPAPAREVPLTCSDRQKTVVYTKSGSPVRVDPVLKGEPCPPPVTAYARPTAFSDPDCEPAAPGVTQSCRDEPPFTPENPTDPTDPTDPNNPDNSGEEEGSAAEAGGGNAGASASQGDEASAAEAGGGNAGASASQDDQASAAQAGGGTASSSASQGGETSTTPSGPTSPTAPTAPTRP</sequence>
<proteinExistence type="predicted"/>
<keyword evidence="2" id="KW-0614">Plasmid</keyword>
<keyword evidence="3" id="KW-1185">Reference proteome</keyword>
<feature type="compositionally biased region" description="Low complexity" evidence="1">
    <location>
        <begin position="149"/>
        <end position="197"/>
    </location>
</feature>
<evidence type="ECO:0000256" key="1">
    <source>
        <dbReference type="SAM" id="MobiDB-lite"/>
    </source>
</evidence>
<dbReference type="Proteomes" id="UP000219050">
    <property type="component" value="Plasmid pDY25-D"/>
</dbReference>
<protein>
    <submittedName>
        <fullName evidence="2">Uncharacterized protein</fullName>
    </submittedName>
</protein>
<evidence type="ECO:0000313" key="2">
    <source>
        <dbReference type="EMBL" id="ATI43956.1"/>
    </source>
</evidence>
<dbReference type="AlphaFoldDB" id="A0A291M4Q1"/>
<organism evidence="2 3">
    <name type="scientific">Pacificitalea manganoxidans</name>
    <dbReference type="NCBI Taxonomy" id="1411902"/>
    <lineage>
        <taxon>Bacteria</taxon>
        <taxon>Pseudomonadati</taxon>
        <taxon>Pseudomonadota</taxon>
        <taxon>Alphaproteobacteria</taxon>
        <taxon>Rhodobacterales</taxon>
        <taxon>Paracoccaceae</taxon>
        <taxon>Pacificitalea</taxon>
    </lineage>
</organism>
<evidence type="ECO:0000313" key="3">
    <source>
        <dbReference type="Proteomes" id="UP000219050"/>
    </source>
</evidence>
<gene>
    <name evidence="2" type="ORF">CBW24_17600</name>
</gene>
<name>A0A291M4Q1_9RHOB</name>
<feature type="compositionally biased region" description="Low complexity" evidence="1">
    <location>
        <begin position="129"/>
        <end position="142"/>
    </location>
</feature>
<feature type="compositionally biased region" description="Low complexity" evidence="1">
    <location>
        <begin position="96"/>
        <end position="112"/>
    </location>
</feature>
<feature type="region of interest" description="Disordered" evidence="1">
    <location>
        <begin position="46"/>
        <end position="197"/>
    </location>
</feature>
<accession>A0A291M4Q1</accession>
<dbReference type="EMBL" id="CP021408">
    <property type="protein sequence ID" value="ATI43956.1"/>
    <property type="molecule type" value="Genomic_DNA"/>
</dbReference>
<dbReference type="KEGG" id="cmag:CBW24_17600"/>
<reference evidence="2 3" key="1">
    <citation type="submission" date="2017-05" db="EMBL/GenBank/DDBJ databases">
        <title>Comparative genomic and metabolic analysis of manganese-oxidizing mechanisms in Celeribater manganoxidans DY25T: its adaption to the environment of polymetallic nodule.</title>
        <authorList>
            <person name="Wang X."/>
        </authorList>
    </citation>
    <scope>NUCLEOTIDE SEQUENCE [LARGE SCALE GENOMIC DNA]</scope>
    <source>
        <strain evidence="2 3">DY25</strain>
        <plasmid evidence="3">pdy25-d</plasmid>
    </source>
</reference>
<geneLocation type="plasmid" evidence="3">
    <name>pdy25-d</name>
</geneLocation>